<dbReference type="GO" id="GO:0016811">
    <property type="term" value="F:hydrolase activity, acting on carbon-nitrogen (but not peptide) bonds, in linear amides"/>
    <property type="evidence" value="ECO:0007669"/>
    <property type="project" value="InterPro"/>
</dbReference>
<dbReference type="InterPro" id="IPR002692">
    <property type="entry name" value="S45"/>
</dbReference>
<dbReference type="GO" id="GO:0042597">
    <property type="term" value="C:periplasmic space"/>
    <property type="evidence" value="ECO:0007669"/>
    <property type="project" value="UniProtKB-SubCell"/>
</dbReference>
<evidence type="ECO:0000256" key="1">
    <source>
        <dbReference type="ARBA" id="ARBA00004418"/>
    </source>
</evidence>
<evidence type="ECO:0000256" key="9">
    <source>
        <dbReference type="ARBA" id="ARBA00039041"/>
    </source>
</evidence>
<comment type="catalytic activity">
    <reaction evidence="11">
        <text>an N-acyl-L-homoserine lactone + H2O = L-homoserine lactone + a carboxylate</text>
        <dbReference type="Rhea" id="RHEA:18937"/>
        <dbReference type="ChEBI" id="CHEBI:15377"/>
        <dbReference type="ChEBI" id="CHEBI:29067"/>
        <dbReference type="ChEBI" id="CHEBI:55474"/>
        <dbReference type="ChEBI" id="CHEBI:58633"/>
        <dbReference type="EC" id="3.5.1.97"/>
    </reaction>
</comment>
<dbReference type="Gene3D" id="1.10.1400.10">
    <property type="match status" value="1"/>
</dbReference>
<dbReference type="GO" id="GO:0009372">
    <property type="term" value="P:quorum sensing"/>
    <property type="evidence" value="ECO:0007669"/>
    <property type="project" value="UniProtKB-KW"/>
</dbReference>
<comment type="subcellular location">
    <subcellularLocation>
        <location evidence="1">Periplasm</location>
    </subcellularLocation>
</comment>
<evidence type="ECO:0000256" key="11">
    <source>
        <dbReference type="ARBA" id="ARBA00048629"/>
    </source>
</evidence>
<feature type="transmembrane region" description="Helical" evidence="14">
    <location>
        <begin position="12"/>
        <end position="30"/>
    </location>
</feature>
<dbReference type="EMBL" id="JXCQ01000055">
    <property type="protein sequence ID" value="KIR20115.1"/>
    <property type="molecule type" value="Genomic_DNA"/>
</dbReference>
<dbReference type="InterPro" id="IPR043146">
    <property type="entry name" value="Penicillin_amidase_N_B-knob"/>
</dbReference>
<keyword evidence="7" id="KW-0865">Zymogen</keyword>
<accession>A0A0D0TH82</accession>
<name>A0A0D0TH82_PSEFL</name>
<dbReference type="GO" id="GO:0017000">
    <property type="term" value="P:antibiotic biosynthetic process"/>
    <property type="evidence" value="ECO:0007669"/>
    <property type="project" value="InterPro"/>
</dbReference>
<gene>
    <name evidence="15" type="primary">quiP_3</name>
    <name evidence="15" type="ORF">PFLU3_44330</name>
</gene>
<keyword evidence="14" id="KW-0472">Membrane</keyword>
<feature type="active site" description="Nucleophile" evidence="12">
    <location>
        <position position="255"/>
    </location>
</feature>
<comment type="similarity">
    <text evidence="2">Belongs to the peptidase S45 family.</text>
</comment>
<dbReference type="InterPro" id="IPR029055">
    <property type="entry name" value="Ntn_hydrolases_N"/>
</dbReference>
<dbReference type="InterPro" id="IPR043147">
    <property type="entry name" value="Penicillin_amidase_A-knob"/>
</dbReference>
<comment type="cofactor">
    <cofactor evidence="13">
        <name>Ca(2+)</name>
        <dbReference type="ChEBI" id="CHEBI:29108"/>
    </cofactor>
    <text evidence="13">Binds 1 Ca(2+) ion per dimer.</text>
</comment>
<evidence type="ECO:0000256" key="6">
    <source>
        <dbReference type="ARBA" id="ARBA00022801"/>
    </source>
</evidence>
<keyword evidence="14" id="KW-1133">Transmembrane helix</keyword>
<evidence type="ECO:0000256" key="12">
    <source>
        <dbReference type="PIRSR" id="PIRSR001227-1"/>
    </source>
</evidence>
<keyword evidence="5" id="KW-0574">Periplasm</keyword>
<evidence type="ECO:0000256" key="3">
    <source>
        <dbReference type="ARBA" id="ARBA00022654"/>
    </source>
</evidence>
<sequence>MFRQYPLAMRFIFFLFPPLIIAGLSAYWMLSASLAQESGTRSVHGLYTSGSIVRNEQGIVKISAESDRDVYFLMGYAHAQDRLWQLNLQKWTTQGRMSEFFGSAYLKQDIFLRKLDITQTADSAWQALSPEAQATLTAYSDGINAWLAENHPLPPEFLLLNTQPERWAPVDSIAWLKFFALILSGNFPKEMERYLAISRLNDAQFKSMYPNLNTPDTELSAEAGGPAMSTILEQVVNQTNQFRDTFKMGAVGIGSNAWVISGEHSANGAALLANDPHLGLQTPSAWYVVSQSGDHLRSNGMSLVGLPLVVFGANENIAWAGTSMMADVQDGYIEQLSSTAPLRYKSTAGWQAPNRREESILVKPDFPVVLRPPSKPLIIQVLSTEHGPIISDTSGSFDRAISLQWTGLENSDTTYESIYRINLAHDWPSFHAAVSYFVAPALNLLYADRKGNIGYQGAGRIPVRNKGDGQFPSPGGSAQYAWKGYIPFSEMPGQYNPKNGYIVSANNNMTPDNPHFISNDWAPPERANNIDLLINNALAMDSKIRVETMMAMQLDVKSLAAKKLLPLLLTVKPENPEQYDALQVLRNWDGDVTRESTAAAIYLVWVRHLKTMLFTENLTQNWDMRGKLEELNNFGIDASTDTVVDALAANNDTWCKKETASEQSCANTLVRSLTKTIKELKKLQGDNLHEWHWGDIHYAYYRHTPFSEVSLIKNFFESSISNGGAEDTINVANAKLYDSRGYRQDAGPGFRQIVQLGNHIEHWYSLPTGQSGHPLSPHYRDMLTAFRDGKYFKLDFPNQASRNHRLYLNANQEAQ</sequence>
<organism evidence="15 16">
    <name type="scientific">Pseudomonas fluorescens</name>
    <dbReference type="NCBI Taxonomy" id="294"/>
    <lineage>
        <taxon>Bacteria</taxon>
        <taxon>Pseudomonadati</taxon>
        <taxon>Pseudomonadota</taxon>
        <taxon>Gammaproteobacteria</taxon>
        <taxon>Pseudomonadales</taxon>
        <taxon>Pseudomonadaceae</taxon>
        <taxon>Pseudomonas</taxon>
    </lineage>
</organism>
<feature type="binding site" evidence="13">
    <location>
        <position position="330"/>
    </location>
    <ligand>
        <name>Ca(2+)</name>
        <dbReference type="ChEBI" id="CHEBI:29108"/>
    </ligand>
</feature>
<feature type="binding site" evidence="13">
    <location>
        <position position="327"/>
    </location>
    <ligand>
        <name>Ca(2+)</name>
        <dbReference type="ChEBI" id="CHEBI:29108"/>
    </ligand>
</feature>
<reference evidence="15 16" key="1">
    <citation type="submission" date="2015-01" db="EMBL/GenBank/DDBJ databases">
        <title>Genome sequence of the beneficial rhizobacterium Pseudomonas fluorescens 2-79.</title>
        <authorList>
            <person name="Thuermer A."/>
            <person name="Daniel R."/>
        </authorList>
    </citation>
    <scope>NUCLEOTIDE SEQUENCE [LARGE SCALE GENOMIC DNA]</scope>
    <source>
        <strain evidence="15 16">2-79</strain>
    </source>
</reference>
<comment type="caution">
    <text evidence="15">The sequence shown here is derived from an EMBL/GenBank/DDBJ whole genome shotgun (WGS) entry which is preliminary data.</text>
</comment>
<evidence type="ECO:0000256" key="7">
    <source>
        <dbReference type="ARBA" id="ARBA00023145"/>
    </source>
</evidence>
<keyword evidence="13" id="KW-0479">Metal-binding</keyword>
<dbReference type="Gene3D" id="3.60.20.10">
    <property type="entry name" value="Glutamine Phosphoribosylpyrophosphate, subunit 1, domain 1"/>
    <property type="match status" value="1"/>
</dbReference>
<dbReference type="EC" id="3.5.1.97" evidence="9"/>
<dbReference type="CDD" id="cd03747">
    <property type="entry name" value="Ntn_PGA_like"/>
    <property type="match status" value="1"/>
</dbReference>
<comment type="subunit">
    <text evidence="8">Heterodimer of an alpha subunit and a beta subunit processed from the same precursor.</text>
</comment>
<evidence type="ECO:0000256" key="13">
    <source>
        <dbReference type="PIRSR" id="PIRSR001227-2"/>
    </source>
</evidence>
<keyword evidence="4" id="KW-0732">Signal</keyword>
<dbReference type="Gene3D" id="1.10.439.10">
    <property type="entry name" value="Penicillin Amidohydrolase, domain 1"/>
    <property type="match status" value="1"/>
</dbReference>
<evidence type="ECO:0000313" key="15">
    <source>
        <dbReference type="EMBL" id="KIR20115.1"/>
    </source>
</evidence>
<evidence type="ECO:0000256" key="2">
    <source>
        <dbReference type="ARBA" id="ARBA00006586"/>
    </source>
</evidence>
<feature type="binding site" evidence="13">
    <location>
        <position position="190"/>
    </location>
    <ligand>
        <name>Ca(2+)</name>
        <dbReference type="ChEBI" id="CHEBI:29108"/>
    </ligand>
</feature>
<keyword evidence="14" id="KW-0812">Transmembrane</keyword>
<keyword evidence="13" id="KW-0106">Calcium</keyword>
<evidence type="ECO:0000256" key="5">
    <source>
        <dbReference type="ARBA" id="ARBA00022764"/>
    </source>
</evidence>
<dbReference type="PANTHER" id="PTHR34218">
    <property type="entry name" value="PEPTIDASE S45 PENICILLIN AMIDASE"/>
    <property type="match status" value="1"/>
</dbReference>
<dbReference type="MEROPS" id="S45.003"/>
<evidence type="ECO:0000256" key="14">
    <source>
        <dbReference type="SAM" id="Phobius"/>
    </source>
</evidence>
<protein>
    <recommendedName>
        <fullName evidence="10">Acyl-homoserine lactone acylase QuiP</fullName>
        <ecNumber evidence="9">3.5.1.97</ecNumber>
    </recommendedName>
</protein>
<dbReference type="PIRSF" id="PIRSF001227">
    <property type="entry name" value="Pen_acylase"/>
    <property type="match status" value="1"/>
</dbReference>
<dbReference type="PANTHER" id="PTHR34218:SF4">
    <property type="entry name" value="ACYL-HOMOSERINE LACTONE ACYLASE QUIP"/>
    <property type="match status" value="1"/>
</dbReference>
<dbReference type="Gene3D" id="2.30.120.10">
    <property type="match status" value="1"/>
</dbReference>
<dbReference type="GO" id="GO:0046872">
    <property type="term" value="F:metal ion binding"/>
    <property type="evidence" value="ECO:0007669"/>
    <property type="project" value="UniProtKB-KW"/>
</dbReference>
<dbReference type="Proteomes" id="UP000032210">
    <property type="component" value="Unassembled WGS sequence"/>
</dbReference>
<dbReference type="InterPro" id="IPR023343">
    <property type="entry name" value="Penicillin_amidase_dom1"/>
</dbReference>
<dbReference type="SUPFAM" id="SSF56235">
    <property type="entry name" value="N-terminal nucleophile aminohydrolases (Ntn hydrolases)"/>
    <property type="match status" value="1"/>
</dbReference>
<evidence type="ECO:0000313" key="16">
    <source>
        <dbReference type="Proteomes" id="UP000032210"/>
    </source>
</evidence>
<evidence type="ECO:0000256" key="4">
    <source>
        <dbReference type="ARBA" id="ARBA00022729"/>
    </source>
</evidence>
<dbReference type="RefSeq" id="WP_052501169.1">
    <property type="nucleotide sequence ID" value="NZ_JXCQ01000055.1"/>
</dbReference>
<keyword evidence="6 15" id="KW-0378">Hydrolase</keyword>
<keyword evidence="3" id="KW-0673">Quorum sensing</keyword>
<evidence type="ECO:0000256" key="10">
    <source>
        <dbReference type="ARBA" id="ARBA00039697"/>
    </source>
</evidence>
<dbReference type="Pfam" id="PF01804">
    <property type="entry name" value="Penicil_amidase"/>
    <property type="match status" value="1"/>
</dbReference>
<evidence type="ECO:0000256" key="8">
    <source>
        <dbReference type="ARBA" id="ARBA00038735"/>
    </source>
</evidence>
<dbReference type="PATRIC" id="fig|294.125.peg.4545"/>
<dbReference type="InterPro" id="IPR014395">
    <property type="entry name" value="Pen/GL7ACA/AHL_acylase"/>
</dbReference>
<proteinExistence type="inferred from homology"/>
<dbReference type="AlphaFoldDB" id="A0A0D0TH82"/>